<dbReference type="EMBL" id="PP511876">
    <property type="protein sequence ID" value="XCD08445.1"/>
    <property type="molecule type" value="Genomic_DNA"/>
</dbReference>
<proteinExistence type="predicted"/>
<protein>
    <submittedName>
        <fullName evidence="1">Uncharacterized protein</fullName>
    </submittedName>
</protein>
<sequence length="210" mass="24996">MEKINFKNLLKSHIGETFYCSIVGNVELMEIHDNVIFLPLRFKILDDCSGDHYINLSEYGKFNPALTDGECILFPSKEQRNWDEWIELNSYKETAIQVGDYIKPRDSNEVYRVDDFTLDGVNCHKYDNRYEIYNISLDFLHNECKIVEPKDFLKPFDKIIAIDDNSSYEYTIDMFIRYLEDVEEYKYEGFHGFYRKVLPYAGNEHLLKNQ</sequence>
<reference evidence="1" key="1">
    <citation type="submission" date="2024-03" db="EMBL/GenBank/DDBJ databases">
        <title>Diverse circular DNA viruses in blood, oral, and fecal samples of captive lemurs.</title>
        <authorList>
            <person name="Paietta E.N."/>
            <person name="Kraberger S."/>
            <person name="Lund M.C."/>
            <person name="Custer J.M."/>
            <person name="Vargas K.M."/>
            <person name="Ehmke E.E."/>
            <person name="Yoder A.D."/>
            <person name="Varsani A."/>
        </authorList>
    </citation>
    <scope>NUCLEOTIDE SEQUENCE</scope>
    <source>
        <strain evidence="1">Duke_30FF_63</strain>
    </source>
</reference>
<accession>A0AAU8BAE5</accession>
<name>A0AAU8BAE5_9CAUD</name>
<evidence type="ECO:0000313" key="1">
    <source>
        <dbReference type="EMBL" id="XCD08445.1"/>
    </source>
</evidence>
<organism evidence="1">
    <name type="scientific">Dulem virus 42</name>
    <dbReference type="NCBI Taxonomy" id="3145760"/>
    <lineage>
        <taxon>Viruses</taxon>
        <taxon>Duplodnaviria</taxon>
        <taxon>Heunggongvirae</taxon>
        <taxon>Uroviricota</taxon>
        <taxon>Caudoviricetes</taxon>
    </lineage>
</organism>